<keyword evidence="2" id="KW-1133">Transmembrane helix</keyword>
<sequence length="209" mass="23990">MAEDFSACESFSFTGLYQRDYREAHNGSLPDFHNRHTTPTEPFTGFIDKINFVASTFVMVTFGIGVLILSISPCFFTSLIASIWMFACFRWLNIHGKKMTRNEVIYFEVSNLLEVDPPVFRFGLPEIGDDCLTPGDGEQREAPQPQTLWDALFTDEKKMRMDLFYKKHYGGVHATASKMLMEYELEQAKEKEKEKKDNSTPSSKSTKSF</sequence>
<dbReference type="EMBL" id="GL379966">
    <property type="protein sequence ID" value="EGT39215.1"/>
    <property type="molecule type" value="Genomic_DNA"/>
</dbReference>
<feature type="transmembrane region" description="Helical" evidence="2">
    <location>
        <begin position="50"/>
        <end position="69"/>
    </location>
</feature>
<evidence type="ECO:0000256" key="2">
    <source>
        <dbReference type="SAM" id="Phobius"/>
    </source>
</evidence>
<dbReference type="Proteomes" id="UP000008068">
    <property type="component" value="Unassembled WGS sequence"/>
</dbReference>
<feature type="compositionally biased region" description="Polar residues" evidence="1">
    <location>
        <begin position="199"/>
        <end position="209"/>
    </location>
</feature>
<protein>
    <submittedName>
        <fullName evidence="3">Uncharacterized protein</fullName>
    </submittedName>
</protein>
<dbReference type="OrthoDB" id="5862332at2759"/>
<proteinExistence type="predicted"/>
<dbReference type="InParanoid" id="G0NWS1"/>
<feature type="region of interest" description="Disordered" evidence="1">
    <location>
        <begin position="187"/>
        <end position="209"/>
    </location>
</feature>
<evidence type="ECO:0000313" key="3">
    <source>
        <dbReference type="EMBL" id="EGT39215.1"/>
    </source>
</evidence>
<dbReference type="STRING" id="135651.G0NWS1"/>
<reference evidence="4" key="1">
    <citation type="submission" date="2011-07" db="EMBL/GenBank/DDBJ databases">
        <authorList>
            <consortium name="Caenorhabditis brenneri Sequencing and Analysis Consortium"/>
            <person name="Wilson R.K."/>
        </authorList>
    </citation>
    <scope>NUCLEOTIDE SEQUENCE [LARGE SCALE GENOMIC DNA]</scope>
    <source>
        <strain evidence="4">PB2801</strain>
    </source>
</reference>
<organism evidence="4">
    <name type="scientific">Caenorhabditis brenneri</name>
    <name type="common">Nematode worm</name>
    <dbReference type="NCBI Taxonomy" id="135651"/>
    <lineage>
        <taxon>Eukaryota</taxon>
        <taxon>Metazoa</taxon>
        <taxon>Ecdysozoa</taxon>
        <taxon>Nematoda</taxon>
        <taxon>Chromadorea</taxon>
        <taxon>Rhabditida</taxon>
        <taxon>Rhabditina</taxon>
        <taxon>Rhabditomorpha</taxon>
        <taxon>Rhabditoidea</taxon>
        <taxon>Rhabditidae</taxon>
        <taxon>Peloderinae</taxon>
        <taxon>Caenorhabditis</taxon>
    </lineage>
</organism>
<dbReference type="HOGENOM" id="CLU_1455679_0_0_1"/>
<dbReference type="AlphaFoldDB" id="G0NWS1"/>
<accession>G0NWS1</accession>
<gene>
    <name evidence="3" type="ORF">CAEBREN_21952</name>
</gene>
<feature type="compositionally biased region" description="Basic and acidic residues" evidence="1">
    <location>
        <begin position="187"/>
        <end position="198"/>
    </location>
</feature>
<keyword evidence="4" id="KW-1185">Reference proteome</keyword>
<keyword evidence="2" id="KW-0812">Transmembrane</keyword>
<dbReference type="FunCoup" id="G0NWS1">
    <property type="interactions" value="199"/>
</dbReference>
<feature type="transmembrane region" description="Helical" evidence="2">
    <location>
        <begin position="75"/>
        <end position="92"/>
    </location>
</feature>
<dbReference type="eggNOG" id="ENOG502THPD">
    <property type="taxonomic scope" value="Eukaryota"/>
</dbReference>
<name>G0NWS1_CAEBE</name>
<dbReference type="OMA" id="QPQTLWD"/>
<evidence type="ECO:0000313" key="4">
    <source>
        <dbReference type="Proteomes" id="UP000008068"/>
    </source>
</evidence>
<evidence type="ECO:0000256" key="1">
    <source>
        <dbReference type="SAM" id="MobiDB-lite"/>
    </source>
</evidence>
<keyword evidence="2" id="KW-0472">Membrane</keyword>